<feature type="transmembrane region" description="Helical" evidence="1">
    <location>
        <begin position="243"/>
        <end position="260"/>
    </location>
</feature>
<keyword evidence="1" id="KW-0812">Transmembrane</keyword>
<dbReference type="Proteomes" id="UP000316916">
    <property type="component" value="Unassembled WGS sequence"/>
</dbReference>
<name>A0A521AQK6_9FLAO</name>
<dbReference type="AlphaFoldDB" id="A0A521AQK6"/>
<feature type="transmembrane region" description="Helical" evidence="1">
    <location>
        <begin position="48"/>
        <end position="67"/>
    </location>
</feature>
<keyword evidence="4" id="KW-1185">Reference proteome</keyword>
<dbReference type="PANTHER" id="PTHR39430">
    <property type="entry name" value="MEMBRANE-ASSOCIATED PROTEASE-RELATED"/>
    <property type="match status" value="1"/>
</dbReference>
<evidence type="ECO:0000313" key="4">
    <source>
        <dbReference type="Proteomes" id="UP000316916"/>
    </source>
</evidence>
<dbReference type="PANTHER" id="PTHR39430:SF1">
    <property type="entry name" value="PROTEASE"/>
    <property type="match status" value="1"/>
</dbReference>
<feature type="transmembrane region" description="Helical" evidence="1">
    <location>
        <begin position="156"/>
        <end position="174"/>
    </location>
</feature>
<gene>
    <name evidence="3" type="ORF">SAMN06265171_101367</name>
</gene>
<reference evidence="3 4" key="1">
    <citation type="submission" date="2017-05" db="EMBL/GenBank/DDBJ databases">
        <authorList>
            <person name="Varghese N."/>
            <person name="Submissions S."/>
        </authorList>
    </citation>
    <scope>NUCLEOTIDE SEQUENCE [LARGE SCALE GENOMIC DNA]</scope>
    <source>
        <strain evidence="3 4">DSM 29371</strain>
    </source>
</reference>
<evidence type="ECO:0000256" key="1">
    <source>
        <dbReference type="SAM" id="Phobius"/>
    </source>
</evidence>
<feature type="transmembrane region" description="Helical" evidence="1">
    <location>
        <begin position="20"/>
        <end position="36"/>
    </location>
</feature>
<feature type="domain" description="CAAX prenyl protease 2/Lysostaphin resistance protein A-like" evidence="2">
    <location>
        <begin position="121"/>
        <end position="214"/>
    </location>
</feature>
<proteinExistence type="predicted"/>
<evidence type="ECO:0000259" key="2">
    <source>
        <dbReference type="Pfam" id="PF02517"/>
    </source>
</evidence>
<feature type="transmembrane region" description="Helical" evidence="1">
    <location>
        <begin position="87"/>
        <end position="107"/>
    </location>
</feature>
<organism evidence="3 4">
    <name type="scientific">Chryseobacterium rhizoplanae</name>
    <dbReference type="NCBI Taxonomy" id="1609531"/>
    <lineage>
        <taxon>Bacteria</taxon>
        <taxon>Pseudomonadati</taxon>
        <taxon>Bacteroidota</taxon>
        <taxon>Flavobacteriia</taxon>
        <taxon>Flavobacteriales</taxon>
        <taxon>Weeksellaceae</taxon>
        <taxon>Chryseobacterium group</taxon>
        <taxon>Chryseobacterium</taxon>
    </lineage>
</organism>
<dbReference type="Pfam" id="PF02517">
    <property type="entry name" value="Rce1-like"/>
    <property type="match status" value="1"/>
</dbReference>
<feature type="transmembrane region" description="Helical" evidence="1">
    <location>
        <begin position="180"/>
        <end position="197"/>
    </location>
</feature>
<dbReference type="GO" id="GO:0080120">
    <property type="term" value="P:CAAX-box protein maturation"/>
    <property type="evidence" value="ECO:0007669"/>
    <property type="project" value="UniProtKB-ARBA"/>
</dbReference>
<protein>
    <recommendedName>
        <fullName evidence="2">CAAX prenyl protease 2/Lysostaphin resistance protein A-like domain-containing protein</fullName>
    </recommendedName>
</protein>
<keyword evidence="1" id="KW-1133">Transmembrane helix</keyword>
<dbReference type="EMBL" id="FXTC01000001">
    <property type="protein sequence ID" value="SMO37097.1"/>
    <property type="molecule type" value="Genomic_DNA"/>
</dbReference>
<dbReference type="InterPro" id="IPR003675">
    <property type="entry name" value="Rce1/LyrA-like_dom"/>
</dbReference>
<evidence type="ECO:0000313" key="3">
    <source>
        <dbReference type="EMBL" id="SMO37097.1"/>
    </source>
</evidence>
<sequence>MEDNKLNFRKVKIQAFTKVLLFYVCTIIILISTSELTKELSKPKGDLLSVFIAMLATFLLTVLFVKWDKITLSEIGVRPGRVTLKRLFYGFIIGLLLAILQALIVMAFGHLKLIMSPGFKWGTIVFYLFFYVLIAVREELVFRCYLLRTLDSKFKAVFALSVMIILFIFEHILSGMSWKMSIIGSGLGGLLFGIAALKTKGIALSVALHASWNFGQWVTGFKNQSGIWNAVVDKGYEIQTENIGLAAFVLVMVSAVYILSSGRITI</sequence>
<accession>A0A521AQK6</accession>
<dbReference type="GO" id="GO:0004175">
    <property type="term" value="F:endopeptidase activity"/>
    <property type="evidence" value="ECO:0007669"/>
    <property type="project" value="UniProtKB-ARBA"/>
</dbReference>
<keyword evidence="1" id="KW-0472">Membrane</keyword>
<feature type="transmembrane region" description="Helical" evidence="1">
    <location>
        <begin position="119"/>
        <end position="136"/>
    </location>
</feature>
<dbReference type="RefSeq" id="WP_142716456.1">
    <property type="nucleotide sequence ID" value="NZ_FXTC01000001.1"/>
</dbReference>